<dbReference type="EMBL" id="DVNH01000049">
    <property type="protein sequence ID" value="HIU52267.1"/>
    <property type="molecule type" value="Genomic_DNA"/>
</dbReference>
<dbReference type="Pfam" id="PF13529">
    <property type="entry name" value="Peptidase_C39_2"/>
    <property type="match status" value="1"/>
</dbReference>
<keyword evidence="1" id="KW-0812">Transmembrane</keyword>
<reference evidence="3" key="1">
    <citation type="submission" date="2020-10" db="EMBL/GenBank/DDBJ databases">
        <authorList>
            <person name="Gilroy R."/>
        </authorList>
    </citation>
    <scope>NUCLEOTIDE SEQUENCE</scope>
    <source>
        <strain evidence="3">CHK195-15760</strain>
    </source>
</reference>
<organism evidence="3 4">
    <name type="scientific">Candidatus Merdicola faecigallinarum</name>
    <dbReference type="NCBI Taxonomy" id="2840862"/>
    <lineage>
        <taxon>Bacteria</taxon>
        <taxon>Bacillati</taxon>
        <taxon>Bacillota</taxon>
        <taxon>Clostridia</taxon>
        <taxon>Candidatus Merdicola</taxon>
    </lineage>
</organism>
<dbReference type="InterPro" id="IPR039564">
    <property type="entry name" value="Peptidase_C39-like"/>
</dbReference>
<evidence type="ECO:0000256" key="1">
    <source>
        <dbReference type="SAM" id="Phobius"/>
    </source>
</evidence>
<gene>
    <name evidence="3" type="ORF">IAB70_06635</name>
</gene>
<proteinExistence type="predicted"/>
<evidence type="ECO:0000259" key="2">
    <source>
        <dbReference type="Pfam" id="PF13529"/>
    </source>
</evidence>
<reference evidence="3" key="2">
    <citation type="journal article" date="2021" name="PeerJ">
        <title>Extensive microbial diversity within the chicken gut microbiome revealed by metagenomics and culture.</title>
        <authorList>
            <person name="Gilroy R."/>
            <person name="Ravi A."/>
            <person name="Getino M."/>
            <person name="Pursley I."/>
            <person name="Horton D.L."/>
            <person name="Alikhan N.F."/>
            <person name="Baker D."/>
            <person name="Gharbi K."/>
            <person name="Hall N."/>
            <person name="Watson M."/>
            <person name="Adriaenssens E.M."/>
            <person name="Foster-Nyarko E."/>
            <person name="Jarju S."/>
            <person name="Secka A."/>
            <person name="Antonio M."/>
            <person name="Oren A."/>
            <person name="Chaudhuri R.R."/>
            <person name="La Ragione R."/>
            <person name="Hildebrand F."/>
            <person name="Pallen M.J."/>
        </authorList>
    </citation>
    <scope>NUCLEOTIDE SEQUENCE</scope>
    <source>
        <strain evidence="3">CHK195-15760</strain>
    </source>
</reference>
<dbReference type="Gene3D" id="3.90.70.10">
    <property type="entry name" value="Cysteine proteinases"/>
    <property type="match status" value="1"/>
</dbReference>
<keyword evidence="1" id="KW-0472">Membrane</keyword>
<keyword evidence="1" id="KW-1133">Transmembrane helix</keyword>
<comment type="caution">
    <text evidence="3">The sequence shown here is derived from an EMBL/GenBank/DDBJ whole genome shotgun (WGS) entry which is preliminary data.</text>
</comment>
<name>A0A9D1SA83_9FIRM</name>
<evidence type="ECO:0000313" key="3">
    <source>
        <dbReference type="EMBL" id="HIU52267.1"/>
    </source>
</evidence>
<dbReference type="AlphaFoldDB" id="A0A9D1SA83"/>
<feature type="transmembrane region" description="Helical" evidence="1">
    <location>
        <begin position="12"/>
        <end position="31"/>
    </location>
</feature>
<dbReference type="Proteomes" id="UP000824093">
    <property type="component" value="Unassembled WGS sequence"/>
</dbReference>
<sequence length="261" mass="30203">MKKTKKKRSTIKKIIILILMIGFILVLYISFNRTLLEQNDFISDLSKTLNIGNSNNYKVIKQDTNDKYSGLGQKQVTNKDGYFTTFTTEDKNKKTYKEYKQNGNSSWSNKEYWGSTMAENGCGITVMSIILSGYGKEYTPEDLRKKYYPVMDYENFSTELSSTFGIKNSNFYYDSIHLSKDKIIEHLQTNRPIVVCVWNKPTDNRWTTASHYMVLLATDGDNMVYVSNPNGLENDSKSSGWYDIDEITPYLAKALYIEDYK</sequence>
<evidence type="ECO:0000313" key="4">
    <source>
        <dbReference type="Proteomes" id="UP000824093"/>
    </source>
</evidence>
<accession>A0A9D1SA83</accession>
<protein>
    <submittedName>
        <fullName evidence="3">C39 family peptidase</fullName>
    </submittedName>
</protein>
<feature type="domain" description="Peptidase C39-like" evidence="2">
    <location>
        <begin position="104"/>
        <end position="230"/>
    </location>
</feature>